<sequence>MYPNFYQSIPIAAPTKIKNPNARKGQPADQNLDIISRDPCAISPSLGTGAAGQGVTVGPLDGRTEDGCFNTGIH</sequence>
<dbReference type="GeneID" id="5485021"/>
<name>A7EY21_SCLS1</name>
<protein>
    <submittedName>
        <fullName evidence="2">Uncharacterized protein</fullName>
    </submittedName>
</protein>
<dbReference type="RefSeq" id="XP_001588689.1">
    <property type="nucleotide sequence ID" value="XM_001588639.1"/>
</dbReference>
<keyword evidence="3" id="KW-1185">Reference proteome</keyword>
<organism evidence="2 3">
    <name type="scientific">Sclerotinia sclerotiorum (strain ATCC 18683 / 1980 / Ss-1)</name>
    <name type="common">White mold</name>
    <name type="synonym">Whetzelinia sclerotiorum</name>
    <dbReference type="NCBI Taxonomy" id="665079"/>
    <lineage>
        <taxon>Eukaryota</taxon>
        <taxon>Fungi</taxon>
        <taxon>Dikarya</taxon>
        <taxon>Ascomycota</taxon>
        <taxon>Pezizomycotina</taxon>
        <taxon>Leotiomycetes</taxon>
        <taxon>Helotiales</taxon>
        <taxon>Sclerotiniaceae</taxon>
        <taxon>Sclerotinia</taxon>
    </lineage>
</organism>
<dbReference type="KEGG" id="ssl:SS1G_10236"/>
<reference evidence="3" key="1">
    <citation type="journal article" date="2011" name="PLoS Genet.">
        <title>Genomic analysis of the necrotrophic fungal pathogens Sclerotinia sclerotiorum and Botrytis cinerea.</title>
        <authorList>
            <person name="Amselem J."/>
            <person name="Cuomo C.A."/>
            <person name="van Kan J.A."/>
            <person name="Viaud M."/>
            <person name="Benito E.P."/>
            <person name="Couloux A."/>
            <person name="Coutinho P.M."/>
            <person name="de Vries R.P."/>
            <person name="Dyer P.S."/>
            <person name="Fillinger S."/>
            <person name="Fournier E."/>
            <person name="Gout L."/>
            <person name="Hahn M."/>
            <person name="Kohn L."/>
            <person name="Lapalu N."/>
            <person name="Plummer K.M."/>
            <person name="Pradier J.M."/>
            <person name="Quevillon E."/>
            <person name="Sharon A."/>
            <person name="Simon A."/>
            <person name="ten Have A."/>
            <person name="Tudzynski B."/>
            <person name="Tudzynski P."/>
            <person name="Wincker P."/>
            <person name="Andrew M."/>
            <person name="Anthouard V."/>
            <person name="Beever R.E."/>
            <person name="Beffa R."/>
            <person name="Benoit I."/>
            <person name="Bouzid O."/>
            <person name="Brault B."/>
            <person name="Chen Z."/>
            <person name="Choquer M."/>
            <person name="Collemare J."/>
            <person name="Cotton P."/>
            <person name="Danchin E.G."/>
            <person name="Da Silva C."/>
            <person name="Gautier A."/>
            <person name="Giraud C."/>
            <person name="Giraud T."/>
            <person name="Gonzalez C."/>
            <person name="Grossetete S."/>
            <person name="Guldener U."/>
            <person name="Henrissat B."/>
            <person name="Howlett B.J."/>
            <person name="Kodira C."/>
            <person name="Kretschmer M."/>
            <person name="Lappartient A."/>
            <person name="Leroch M."/>
            <person name="Levis C."/>
            <person name="Mauceli E."/>
            <person name="Neuveglise C."/>
            <person name="Oeser B."/>
            <person name="Pearson M."/>
            <person name="Poulain J."/>
            <person name="Poussereau N."/>
            <person name="Quesneville H."/>
            <person name="Rascle C."/>
            <person name="Schumacher J."/>
            <person name="Segurens B."/>
            <person name="Sexton A."/>
            <person name="Silva E."/>
            <person name="Sirven C."/>
            <person name="Soanes D.M."/>
            <person name="Talbot N.J."/>
            <person name="Templeton M."/>
            <person name="Yandava C."/>
            <person name="Yarden O."/>
            <person name="Zeng Q."/>
            <person name="Rollins J.A."/>
            <person name="Lebrun M.H."/>
            <person name="Dickman M."/>
        </authorList>
    </citation>
    <scope>NUCLEOTIDE SEQUENCE [LARGE SCALE GENOMIC DNA]</scope>
    <source>
        <strain evidence="3">ATCC 18683 / 1980 / Ss-1</strain>
    </source>
</reference>
<accession>A7EY21</accession>
<dbReference type="Proteomes" id="UP000001312">
    <property type="component" value="Unassembled WGS sequence"/>
</dbReference>
<dbReference type="HOGENOM" id="CLU_2689314_0_0_1"/>
<dbReference type="InParanoid" id="A7EY21"/>
<dbReference type="AlphaFoldDB" id="A7EY21"/>
<dbReference type="EMBL" id="CH476635">
    <property type="protein sequence ID" value="EDN94363.1"/>
    <property type="molecule type" value="Genomic_DNA"/>
</dbReference>
<evidence type="ECO:0000256" key="1">
    <source>
        <dbReference type="SAM" id="MobiDB-lite"/>
    </source>
</evidence>
<feature type="region of interest" description="Disordered" evidence="1">
    <location>
        <begin position="46"/>
        <end position="74"/>
    </location>
</feature>
<gene>
    <name evidence="2" type="ORF">SS1G_10236</name>
</gene>
<evidence type="ECO:0000313" key="3">
    <source>
        <dbReference type="Proteomes" id="UP000001312"/>
    </source>
</evidence>
<proteinExistence type="predicted"/>
<evidence type="ECO:0000313" key="2">
    <source>
        <dbReference type="EMBL" id="EDN94363.1"/>
    </source>
</evidence>